<name>A0ABY4PAC8_9LACO</name>
<dbReference type="PANTHER" id="PTHR47371">
    <property type="entry name" value="LIPOTEICHOIC ACID SYNTHASE"/>
    <property type="match status" value="1"/>
</dbReference>
<evidence type="ECO:0000256" key="9">
    <source>
        <dbReference type="SAM" id="Phobius"/>
    </source>
</evidence>
<dbReference type="Gene3D" id="3.40.720.10">
    <property type="entry name" value="Alkaline Phosphatase, subunit A"/>
    <property type="match status" value="1"/>
</dbReference>
<dbReference type="InterPro" id="IPR017850">
    <property type="entry name" value="Alkaline_phosphatase_core_sf"/>
</dbReference>
<evidence type="ECO:0000256" key="6">
    <source>
        <dbReference type="ARBA" id="ARBA00022989"/>
    </source>
</evidence>
<dbReference type="PANTHER" id="PTHR47371:SF3">
    <property type="entry name" value="PHOSPHOGLYCEROL TRANSFERASE I"/>
    <property type="match status" value="1"/>
</dbReference>
<reference evidence="11" key="1">
    <citation type="journal article" date="2022" name="Int. J. Syst. Evol. Microbiol.">
        <title>Apilactobacillus apisilvae sp. nov., Nicolia spurrieriana gen. nov. sp. nov., Bombilactobacillus folatiphilus sp. nov. and Bombilactobacillus thymidiniphilus sp. nov., four new lactic acid bacterial isolates from stingless bees Tetragonula carbonaria and Austroplebeia australis.</title>
        <authorList>
            <person name="Oliphant S.A."/>
            <person name="Watson-Haigh N.S."/>
            <person name="Sumby K.M."/>
            <person name="Gardner J."/>
            <person name="Groom S."/>
            <person name="Jiranek V."/>
        </authorList>
    </citation>
    <scope>NUCLEOTIDE SEQUENCE</scope>
    <source>
        <strain evidence="11">SG4_D2</strain>
    </source>
</reference>
<evidence type="ECO:0000256" key="8">
    <source>
        <dbReference type="SAM" id="MobiDB-lite"/>
    </source>
</evidence>
<evidence type="ECO:0000256" key="5">
    <source>
        <dbReference type="ARBA" id="ARBA00022692"/>
    </source>
</evidence>
<feature type="transmembrane region" description="Helical" evidence="9">
    <location>
        <begin position="44"/>
        <end position="65"/>
    </location>
</feature>
<dbReference type="Gene3D" id="3.30.1120.170">
    <property type="match status" value="1"/>
</dbReference>
<protein>
    <submittedName>
        <fullName evidence="11">LTA synthase family protein</fullName>
    </submittedName>
</protein>
<feature type="compositionally biased region" description="Polar residues" evidence="8">
    <location>
        <begin position="670"/>
        <end position="684"/>
    </location>
</feature>
<dbReference type="Pfam" id="PF00884">
    <property type="entry name" value="Sulfatase"/>
    <property type="match status" value="1"/>
</dbReference>
<dbReference type="EMBL" id="CP093366">
    <property type="protein sequence ID" value="UQS82509.1"/>
    <property type="molecule type" value="Genomic_DNA"/>
</dbReference>
<evidence type="ECO:0000256" key="3">
    <source>
        <dbReference type="ARBA" id="ARBA00009983"/>
    </source>
</evidence>
<feature type="domain" description="Sulfatase N-terminal" evidence="10">
    <location>
        <begin position="250"/>
        <end position="546"/>
    </location>
</feature>
<dbReference type="CDD" id="cd16015">
    <property type="entry name" value="LTA_synthase"/>
    <property type="match status" value="1"/>
</dbReference>
<dbReference type="InterPro" id="IPR000917">
    <property type="entry name" value="Sulfatase_N"/>
</dbReference>
<proteinExistence type="inferred from homology"/>
<dbReference type="RefSeq" id="WP_249514787.1">
    <property type="nucleotide sequence ID" value="NZ_CP093366.1"/>
</dbReference>
<evidence type="ECO:0000256" key="4">
    <source>
        <dbReference type="ARBA" id="ARBA00022475"/>
    </source>
</evidence>
<evidence type="ECO:0000256" key="2">
    <source>
        <dbReference type="ARBA" id="ARBA00004936"/>
    </source>
</evidence>
<evidence type="ECO:0000256" key="1">
    <source>
        <dbReference type="ARBA" id="ARBA00004651"/>
    </source>
</evidence>
<feature type="region of interest" description="Disordered" evidence="8">
    <location>
        <begin position="670"/>
        <end position="705"/>
    </location>
</feature>
<dbReference type="PIRSF" id="PIRSF005091">
    <property type="entry name" value="Mmb_sulf_HI1246"/>
    <property type="match status" value="1"/>
</dbReference>
<accession>A0ABY4PAC8</accession>
<comment type="similarity">
    <text evidence="3">Belongs to the LTA synthase family.</text>
</comment>
<keyword evidence="12" id="KW-1185">Reference proteome</keyword>
<dbReference type="SUPFAM" id="SSF53649">
    <property type="entry name" value="Alkaline phosphatase-like"/>
    <property type="match status" value="1"/>
</dbReference>
<comment type="subcellular location">
    <subcellularLocation>
        <location evidence="1">Cell membrane</location>
        <topology evidence="1">Multi-pass membrane protein</topology>
    </subcellularLocation>
</comment>
<keyword evidence="5 9" id="KW-0812">Transmembrane</keyword>
<feature type="transmembrane region" description="Helical" evidence="9">
    <location>
        <begin position="72"/>
        <end position="93"/>
    </location>
</feature>
<dbReference type="InterPro" id="IPR012160">
    <property type="entry name" value="LtaS-like"/>
</dbReference>
<evidence type="ECO:0000256" key="7">
    <source>
        <dbReference type="ARBA" id="ARBA00023136"/>
    </source>
</evidence>
<organism evidence="11 12">
    <name type="scientific">Bombilactobacillus folatiphilus</name>
    <dbReference type="NCBI Taxonomy" id="2923362"/>
    <lineage>
        <taxon>Bacteria</taxon>
        <taxon>Bacillati</taxon>
        <taxon>Bacillota</taxon>
        <taxon>Bacilli</taxon>
        <taxon>Lactobacillales</taxon>
        <taxon>Lactobacillaceae</taxon>
        <taxon>Bombilactobacillus</taxon>
    </lineage>
</organism>
<comment type="pathway">
    <text evidence="2">Cell wall biogenesis; lipoteichoic acid biosynthesis.</text>
</comment>
<keyword evidence="7 9" id="KW-0472">Membrane</keyword>
<keyword evidence="6 9" id="KW-1133">Transmembrane helix</keyword>
<feature type="transmembrane region" description="Helical" evidence="9">
    <location>
        <begin position="156"/>
        <end position="176"/>
    </location>
</feature>
<sequence>MSTLKHIGSKKSGWIMILTGALWVKTVIAYYWDFTMGAADIYQHFLLIINPIASTILLLSIALYFKKPKVSYSVAFVIYLIETILLYSNILYYREFSDFISISTIMSVGKVAKGLGNSALAMVKPHDWIYFVDLIILLILLLAKKIKLDPHPTSKLQAFSVTSLGILLMAGNIFLAELSRPQLLVRTFDRTYIVKYLGLNSFLAYDSIKTAQSNNLRSGAQGANMDPVLAYTKQHDAAPNPKYEGVAKGKNVIVIHLESFQQFLIDSKVKGQEVTPFLNSLYHSDNTLAFSNFFHEVGQGKTSDAETMLETGLFGLPEGSFFTSLGSNNTFQAAPAILSQQKGYTSAVFHGNIGSFWSRDTVYKNMGYNYFFDQKYFQQTPDSNTYWGSKDKLLFSESAKYLEQLQQPFYAKFLTVSNHNPFELSDSDLDGFQKPDTSNTMVNNYFGTVHYLDEAVHEFFNYLKASGLYDNSIIILYGDHFGLNEGDEKDLAPILNRDPKTWNQFDHTQLQRVPFMIHMPNLKGGVQKQYGGEIDVLPTLLHLLGISTKPYVLMGNDLLSPQHDQNVVFRNRSFVTPKYTVMNNNNKLTIYKNSTGDLISDPSLALTKKMKRIAKQKTNELNLSDSVNKTNLLRFYTPKGFTPVNPKDYNYQNEFQQLIKVRDSLGVDSTSLYSKRGNKSSTDLYKTDAPELQDDDSPLYEVPQK</sequence>
<feature type="transmembrane region" description="Helical" evidence="9">
    <location>
        <begin position="12"/>
        <end position="32"/>
    </location>
</feature>
<feature type="transmembrane region" description="Helical" evidence="9">
    <location>
        <begin position="128"/>
        <end position="144"/>
    </location>
</feature>
<keyword evidence="4" id="KW-1003">Cell membrane</keyword>
<gene>
    <name evidence="11" type="ORF">MOO45_02335</name>
</gene>
<evidence type="ECO:0000313" key="11">
    <source>
        <dbReference type="EMBL" id="UQS82509.1"/>
    </source>
</evidence>
<evidence type="ECO:0000313" key="12">
    <source>
        <dbReference type="Proteomes" id="UP000831495"/>
    </source>
</evidence>
<dbReference type="InterPro" id="IPR050448">
    <property type="entry name" value="OpgB/LTA_synthase_biosynth"/>
</dbReference>
<evidence type="ECO:0000259" key="10">
    <source>
        <dbReference type="Pfam" id="PF00884"/>
    </source>
</evidence>
<dbReference type="Proteomes" id="UP000831495">
    <property type="component" value="Chromosome"/>
</dbReference>